<evidence type="ECO:0000259" key="3">
    <source>
        <dbReference type="PROSITE" id="PS50158"/>
    </source>
</evidence>
<feature type="domain" description="CCHC-type" evidence="3">
    <location>
        <begin position="237"/>
        <end position="252"/>
    </location>
</feature>
<evidence type="ECO:0000313" key="5">
    <source>
        <dbReference type="Proteomes" id="UP001341281"/>
    </source>
</evidence>
<dbReference type="SUPFAM" id="SSF57756">
    <property type="entry name" value="Retrovirus zinc finger-like domains"/>
    <property type="match status" value="1"/>
</dbReference>
<gene>
    <name evidence="4" type="ORF">U9M48_043003</name>
</gene>
<dbReference type="AlphaFoldDB" id="A0AAQ3URY7"/>
<dbReference type="InterPro" id="IPR001878">
    <property type="entry name" value="Znf_CCHC"/>
</dbReference>
<dbReference type="Gene3D" id="4.10.60.10">
    <property type="entry name" value="Zinc finger, CCHC-type"/>
    <property type="match status" value="1"/>
</dbReference>
<organism evidence="4 5">
    <name type="scientific">Paspalum notatum var. saurae</name>
    <dbReference type="NCBI Taxonomy" id="547442"/>
    <lineage>
        <taxon>Eukaryota</taxon>
        <taxon>Viridiplantae</taxon>
        <taxon>Streptophyta</taxon>
        <taxon>Embryophyta</taxon>
        <taxon>Tracheophyta</taxon>
        <taxon>Spermatophyta</taxon>
        <taxon>Magnoliopsida</taxon>
        <taxon>Liliopsida</taxon>
        <taxon>Poales</taxon>
        <taxon>Poaceae</taxon>
        <taxon>PACMAD clade</taxon>
        <taxon>Panicoideae</taxon>
        <taxon>Andropogonodae</taxon>
        <taxon>Paspaleae</taxon>
        <taxon>Paspalinae</taxon>
        <taxon>Paspalum</taxon>
    </lineage>
</organism>
<evidence type="ECO:0000313" key="4">
    <source>
        <dbReference type="EMBL" id="WVZ97469.1"/>
    </source>
</evidence>
<evidence type="ECO:0000256" key="1">
    <source>
        <dbReference type="PROSITE-ProRule" id="PRU00047"/>
    </source>
</evidence>
<feature type="compositionally biased region" description="Basic residues" evidence="2">
    <location>
        <begin position="281"/>
        <end position="295"/>
    </location>
</feature>
<feature type="region of interest" description="Disordered" evidence="2">
    <location>
        <begin position="263"/>
        <end position="295"/>
    </location>
</feature>
<keyword evidence="1" id="KW-0479">Metal-binding</keyword>
<dbReference type="EMBL" id="CP144754">
    <property type="protein sequence ID" value="WVZ97469.1"/>
    <property type="molecule type" value="Genomic_DNA"/>
</dbReference>
<dbReference type="PROSITE" id="PS50158">
    <property type="entry name" value="ZF_CCHC"/>
    <property type="match status" value="1"/>
</dbReference>
<dbReference type="SMART" id="SM00343">
    <property type="entry name" value="ZnF_C2HC"/>
    <property type="match status" value="1"/>
</dbReference>
<reference evidence="4 5" key="1">
    <citation type="submission" date="2024-02" db="EMBL/GenBank/DDBJ databases">
        <title>High-quality chromosome-scale genome assembly of Pensacola bahiagrass (Paspalum notatum Flugge var. saurae).</title>
        <authorList>
            <person name="Vega J.M."/>
            <person name="Podio M."/>
            <person name="Orjuela J."/>
            <person name="Siena L.A."/>
            <person name="Pessino S.C."/>
            <person name="Combes M.C."/>
            <person name="Mariac C."/>
            <person name="Albertini E."/>
            <person name="Pupilli F."/>
            <person name="Ortiz J.P.A."/>
            <person name="Leblanc O."/>
        </authorList>
    </citation>
    <scope>NUCLEOTIDE SEQUENCE [LARGE SCALE GENOMIC DNA]</scope>
    <source>
        <strain evidence="4">R1</strain>
        <tissue evidence="4">Leaf</tissue>
    </source>
</reference>
<keyword evidence="1" id="KW-0862">Zinc</keyword>
<dbReference type="Pfam" id="PF14223">
    <property type="entry name" value="Retrotran_gag_2"/>
    <property type="match status" value="1"/>
</dbReference>
<dbReference type="PANTHER" id="PTHR34676:SF8">
    <property type="entry name" value="TRANSMEMBRANE PROTEIN"/>
    <property type="match status" value="1"/>
</dbReference>
<name>A0AAQ3URY7_PASNO</name>
<dbReference type="GO" id="GO:0008270">
    <property type="term" value="F:zinc ion binding"/>
    <property type="evidence" value="ECO:0007669"/>
    <property type="project" value="UniProtKB-KW"/>
</dbReference>
<dbReference type="GO" id="GO:0003676">
    <property type="term" value="F:nucleic acid binding"/>
    <property type="evidence" value="ECO:0007669"/>
    <property type="project" value="InterPro"/>
</dbReference>
<feature type="compositionally biased region" description="Basic and acidic residues" evidence="2">
    <location>
        <begin position="263"/>
        <end position="280"/>
    </location>
</feature>
<dbReference type="InterPro" id="IPR036875">
    <property type="entry name" value="Znf_CCHC_sf"/>
</dbReference>
<dbReference type="Proteomes" id="UP001341281">
    <property type="component" value="Chromosome 10"/>
</dbReference>
<keyword evidence="5" id="KW-1185">Reference proteome</keyword>
<accession>A0AAQ3URY7</accession>
<proteinExistence type="predicted"/>
<protein>
    <recommendedName>
        <fullName evidence="3">CCHC-type domain-containing protein</fullName>
    </recommendedName>
</protein>
<evidence type="ECO:0000256" key="2">
    <source>
        <dbReference type="SAM" id="MobiDB-lite"/>
    </source>
</evidence>
<sequence>MTFVVLRVAERTTQDIVAQHEANAKAVNFIFSGPGPMDYEIVSHLKTAREIWSLLSAHHEGTATIKARLVETYRREYENFVQKPGESVDDLFVDYQQVACQLCPRCLPYTDHQQAVKLLYALDRKIWEIKVNSIIESAGYDTIGVGALYSKLKVTEVDYKMRDSLACTGSKSLALATPSSESVTNPMLHNFSLSALMSVTEEQLATLGDDELCLVSSRFQCAYDNRMSKKRGERPMCFECGEVGHFIAECPDKNDFYKKGKSYSRDSDKYHLGKPSFDKHHSSKHGSGKRPFGKKNFRKAFKSY</sequence>
<dbReference type="PANTHER" id="PTHR34676">
    <property type="entry name" value="DUF4219 DOMAIN-CONTAINING PROTEIN-RELATED"/>
    <property type="match status" value="1"/>
</dbReference>
<dbReference type="Pfam" id="PF00098">
    <property type="entry name" value="zf-CCHC"/>
    <property type="match status" value="1"/>
</dbReference>
<keyword evidence="1" id="KW-0863">Zinc-finger</keyword>